<gene>
    <name evidence="10" type="primary">LOC115625101</name>
</gene>
<dbReference type="PANTHER" id="PTHR10165">
    <property type="entry name" value="LIPID PHOSPHATE PHOSPHATASE"/>
    <property type="match status" value="1"/>
</dbReference>
<evidence type="ECO:0000256" key="5">
    <source>
        <dbReference type="ARBA" id="ARBA00023136"/>
    </source>
</evidence>
<sequence>MLRVEGIDLRQRRRDLSGVLFNNNNNNAWPDMDDEQQETTTTLTKINLDQHINNKTVPQMTTQQSTDAEMRALLQAKRTGFNRRSLSESSAEDLCRETQNSSQKNMCRSELPVNPQKCGVQPEEGKVIGAHNRQTISNVIDIIVRLIIVVIFIKLETTPAFKREIHAEELWLYKNPRRPDIVTPAELLIGVILGPFFLTCIFYIFTKDKRDFRAASWAWTLALCMNAVPTSLLKITVGRPRPDFYYRCFPDGVMVFNENSTALDSTFLDFNCTGRPSDVNEGRKSFPSGHSSFAFASFGFIAYYVGSKLHAFDARGRGQTWRFMISITPLVVAAMVAVSRTCDYHHHWQDVTIGALIGIVTGYISYRQYYPSIFARDCHRPLDRWPARKRVLYERLESDLDATGERSTEQRPLLGKEQTKWY</sequence>
<dbReference type="CDD" id="cd03390">
    <property type="entry name" value="PAP2_containing_1_like"/>
    <property type="match status" value="1"/>
</dbReference>
<dbReference type="InterPro" id="IPR036938">
    <property type="entry name" value="PAP2/HPO_sf"/>
</dbReference>
<name>A0A6J2TIM3_DROLE</name>
<evidence type="ECO:0000256" key="3">
    <source>
        <dbReference type="ARBA" id="ARBA00022692"/>
    </source>
</evidence>
<feature type="transmembrane region" description="Helical" evidence="7">
    <location>
        <begin position="142"/>
        <end position="161"/>
    </location>
</feature>
<dbReference type="SMART" id="SM00014">
    <property type="entry name" value="acidPPc"/>
    <property type="match status" value="1"/>
</dbReference>
<protein>
    <submittedName>
        <fullName evidence="10">Phospholipid phosphatase 5 isoform X1</fullName>
    </submittedName>
</protein>
<dbReference type="InterPro" id="IPR043216">
    <property type="entry name" value="PAP-like"/>
</dbReference>
<evidence type="ECO:0000313" key="10">
    <source>
        <dbReference type="RefSeq" id="XP_030375864.1"/>
    </source>
</evidence>
<dbReference type="UniPathway" id="UPA00085"/>
<feature type="region of interest" description="Disordered" evidence="6">
    <location>
        <begin position="403"/>
        <end position="422"/>
    </location>
</feature>
<keyword evidence="4 7" id="KW-1133">Transmembrane helix</keyword>
<comment type="subcellular location">
    <subcellularLocation>
        <location evidence="1">Membrane</location>
        <topology evidence="1">Multi-pass membrane protein</topology>
    </subcellularLocation>
</comment>
<dbReference type="GeneID" id="115625101"/>
<dbReference type="AlphaFoldDB" id="A0A6J2TIM3"/>
<dbReference type="GO" id="GO:0046839">
    <property type="term" value="P:phospholipid dephosphorylation"/>
    <property type="evidence" value="ECO:0007669"/>
    <property type="project" value="TreeGrafter"/>
</dbReference>
<dbReference type="Pfam" id="PF01569">
    <property type="entry name" value="PAP2"/>
    <property type="match status" value="1"/>
</dbReference>
<keyword evidence="3 7" id="KW-0812">Transmembrane</keyword>
<reference evidence="10" key="1">
    <citation type="submission" date="2025-08" db="UniProtKB">
        <authorList>
            <consortium name="RefSeq"/>
        </authorList>
    </citation>
    <scope>IDENTIFICATION</scope>
    <source>
        <strain evidence="10">11010-0011.00</strain>
        <tissue evidence="10">Whole body</tissue>
    </source>
</reference>
<keyword evidence="9" id="KW-1185">Reference proteome</keyword>
<dbReference type="Proteomes" id="UP000504634">
    <property type="component" value="Unplaced"/>
</dbReference>
<dbReference type="SUPFAM" id="SSF48317">
    <property type="entry name" value="Acid phosphatase/Vanadium-dependent haloperoxidase"/>
    <property type="match status" value="1"/>
</dbReference>
<evidence type="ECO:0000256" key="4">
    <source>
        <dbReference type="ARBA" id="ARBA00022989"/>
    </source>
</evidence>
<evidence type="ECO:0000256" key="1">
    <source>
        <dbReference type="ARBA" id="ARBA00004141"/>
    </source>
</evidence>
<dbReference type="GO" id="GO:0008195">
    <property type="term" value="F:phosphatidate phosphatase activity"/>
    <property type="evidence" value="ECO:0007669"/>
    <property type="project" value="TreeGrafter"/>
</dbReference>
<organism evidence="9 10">
    <name type="scientific">Drosophila lebanonensis</name>
    <name type="common">Fruit fly</name>
    <name type="synonym">Scaptodrosophila lebanonensis</name>
    <dbReference type="NCBI Taxonomy" id="7225"/>
    <lineage>
        <taxon>Eukaryota</taxon>
        <taxon>Metazoa</taxon>
        <taxon>Ecdysozoa</taxon>
        <taxon>Arthropoda</taxon>
        <taxon>Hexapoda</taxon>
        <taxon>Insecta</taxon>
        <taxon>Pterygota</taxon>
        <taxon>Neoptera</taxon>
        <taxon>Endopterygota</taxon>
        <taxon>Diptera</taxon>
        <taxon>Brachycera</taxon>
        <taxon>Muscomorpha</taxon>
        <taxon>Ephydroidea</taxon>
        <taxon>Drosophilidae</taxon>
        <taxon>Scaptodrosophila</taxon>
    </lineage>
</organism>
<feature type="domain" description="Phosphatidic acid phosphatase type 2/haloperoxidase" evidence="8">
    <location>
        <begin position="214"/>
        <end position="366"/>
    </location>
</feature>
<dbReference type="GO" id="GO:0016020">
    <property type="term" value="C:membrane"/>
    <property type="evidence" value="ECO:0007669"/>
    <property type="project" value="UniProtKB-SubCell"/>
</dbReference>
<dbReference type="RefSeq" id="XP_030375864.1">
    <property type="nucleotide sequence ID" value="XM_030520004.1"/>
</dbReference>
<evidence type="ECO:0000256" key="7">
    <source>
        <dbReference type="SAM" id="Phobius"/>
    </source>
</evidence>
<evidence type="ECO:0000256" key="2">
    <source>
        <dbReference type="ARBA" id="ARBA00008816"/>
    </source>
</evidence>
<dbReference type="PANTHER" id="PTHR10165:SF35">
    <property type="entry name" value="RE23632P"/>
    <property type="match status" value="1"/>
</dbReference>
<feature type="transmembrane region" description="Helical" evidence="7">
    <location>
        <begin position="323"/>
        <end position="341"/>
    </location>
</feature>
<accession>A0A6J2TIM3</accession>
<evidence type="ECO:0000259" key="8">
    <source>
        <dbReference type="SMART" id="SM00014"/>
    </source>
</evidence>
<feature type="transmembrane region" description="Helical" evidence="7">
    <location>
        <begin position="293"/>
        <end position="311"/>
    </location>
</feature>
<evidence type="ECO:0000256" key="6">
    <source>
        <dbReference type="SAM" id="MobiDB-lite"/>
    </source>
</evidence>
<dbReference type="InterPro" id="IPR000326">
    <property type="entry name" value="PAP2/HPO"/>
</dbReference>
<dbReference type="GO" id="GO:0006644">
    <property type="term" value="P:phospholipid metabolic process"/>
    <property type="evidence" value="ECO:0007669"/>
    <property type="project" value="UniProtKB-UniPathway"/>
</dbReference>
<dbReference type="Gene3D" id="1.20.144.10">
    <property type="entry name" value="Phosphatidic acid phosphatase type 2/haloperoxidase"/>
    <property type="match status" value="1"/>
</dbReference>
<feature type="transmembrane region" description="Helical" evidence="7">
    <location>
        <begin position="217"/>
        <end position="237"/>
    </location>
</feature>
<evidence type="ECO:0000313" key="9">
    <source>
        <dbReference type="Proteomes" id="UP000504634"/>
    </source>
</evidence>
<comment type="similarity">
    <text evidence="2">Belongs to the PA-phosphatase related phosphoesterase family.</text>
</comment>
<keyword evidence="5 7" id="KW-0472">Membrane</keyword>
<proteinExistence type="inferred from homology"/>
<feature type="transmembrane region" description="Helical" evidence="7">
    <location>
        <begin position="347"/>
        <end position="366"/>
    </location>
</feature>
<dbReference type="OrthoDB" id="10030083at2759"/>
<feature type="transmembrane region" description="Helical" evidence="7">
    <location>
        <begin position="181"/>
        <end position="205"/>
    </location>
</feature>